<feature type="compositionally biased region" description="Low complexity" evidence="1">
    <location>
        <begin position="14"/>
        <end position="24"/>
    </location>
</feature>
<feature type="compositionally biased region" description="Low complexity" evidence="1">
    <location>
        <begin position="224"/>
        <end position="242"/>
    </location>
</feature>
<dbReference type="AlphaFoldDB" id="A0AAN9FZ80"/>
<feature type="region of interest" description="Disordered" evidence="1">
    <location>
        <begin position="129"/>
        <end position="153"/>
    </location>
</feature>
<proteinExistence type="predicted"/>
<evidence type="ECO:0000313" key="2">
    <source>
        <dbReference type="EMBL" id="KAK7089686.1"/>
    </source>
</evidence>
<feature type="compositionally biased region" description="Low complexity" evidence="1">
    <location>
        <begin position="40"/>
        <end position="85"/>
    </location>
</feature>
<feature type="region of interest" description="Disordered" evidence="1">
    <location>
        <begin position="381"/>
        <end position="406"/>
    </location>
</feature>
<protein>
    <submittedName>
        <fullName evidence="2">Uncharacterized protein</fullName>
    </submittedName>
</protein>
<feature type="region of interest" description="Disordered" evidence="1">
    <location>
        <begin position="214"/>
        <end position="311"/>
    </location>
</feature>
<comment type="caution">
    <text evidence="2">The sequence shown here is derived from an EMBL/GenBank/DDBJ whole genome shotgun (WGS) entry which is preliminary data.</text>
</comment>
<organism evidence="2 3">
    <name type="scientific">Littorina saxatilis</name>
    <dbReference type="NCBI Taxonomy" id="31220"/>
    <lineage>
        <taxon>Eukaryota</taxon>
        <taxon>Metazoa</taxon>
        <taxon>Spiralia</taxon>
        <taxon>Lophotrochozoa</taxon>
        <taxon>Mollusca</taxon>
        <taxon>Gastropoda</taxon>
        <taxon>Caenogastropoda</taxon>
        <taxon>Littorinimorpha</taxon>
        <taxon>Littorinoidea</taxon>
        <taxon>Littorinidae</taxon>
        <taxon>Littorina</taxon>
    </lineage>
</organism>
<dbReference type="Proteomes" id="UP001374579">
    <property type="component" value="Unassembled WGS sequence"/>
</dbReference>
<feature type="compositionally biased region" description="Low complexity" evidence="1">
    <location>
        <begin position="266"/>
        <end position="277"/>
    </location>
</feature>
<dbReference type="EMBL" id="JBAMIC010000810">
    <property type="protein sequence ID" value="KAK7089686.1"/>
    <property type="molecule type" value="Genomic_DNA"/>
</dbReference>
<accession>A0AAN9FZ80</accession>
<evidence type="ECO:0000256" key="1">
    <source>
        <dbReference type="SAM" id="MobiDB-lite"/>
    </source>
</evidence>
<sequence length="453" mass="49641">MSLTPGSTPGGGSTVTTDSGVLTGEGTTQLTKEKDGTNKTYTITTPTTAPSTDTTTTSIATPSTEANTTTDTTTTYTPSTNDTSSLPPTSTPFYRTIIVERLTTTTPVTPQDASLSTDTTTATTEFIHTTSSTASTPPPPTTTTAGTGTVPKRPGTVIMVMTRPFRFYNGYLNPQRTAQGRAAFARNLLFRFMYGRRIPPGLTRLVYVLRKEQEAKKRQQIPAKTTTKRPTTTTRRITTTTPSVWQGEDTRQSHFPGSFRGNGHFLRGLPPGLAKKLPPQDRQESKPTSTASQSNQGSRSNSNGAGGYSIRRMPLDPVERQAFLQALFAQRSKGRGRPSAPRTKTTTTTTTTTTSTRPPTVVVTTIRSFLQRPEAVEEPRFQTPDVTQRPRYQQPEVTQSVLPSGPVTAESARRRFYLTNFGRLNPWTARDHFSRLVRKMQRGILHLRKSSGK</sequence>
<feature type="region of interest" description="Disordered" evidence="1">
    <location>
        <begin position="1"/>
        <end position="91"/>
    </location>
</feature>
<reference evidence="2 3" key="1">
    <citation type="submission" date="2024-02" db="EMBL/GenBank/DDBJ databases">
        <title>Chromosome-scale genome assembly of the rough periwinkle Littorina saxatilis.</title>
        <authorList>
            <person name="De Jode A."/>
            <person name="Faria R."/>
            <person name="Formenti G."/>
            <person name="Sims Y."/>
            <person name="Smith T.P."/>
            <person name="Tracey A."/>
            <person name="Wood J.M.D."/>
            <person name="Zagrodzka Z.B."/>
            <person name="Johannesson K."/>
            <person name="Butlin R.K."/>
            <person name="Leder E.H."/>
        </authorList>
    </citation>
    <scope>NUCLEOTIDE SEQUENCE [LARGE SCALE GENOMIC DNA]</scope>
    <source>
        <strain evidence="2">Snail1</strain>
        <tissue evidence="2">Muscle</tissue>
    </source>
</reference>
<feature type="region of interest" description="Disordered" evidence="1">
    <location>
        <begin position="329"/>
        <end position="359"/>
    </location>
</feature>
<gene>
    <name evidence="2" type="ORF">V1264_025011</name>
</gene>
<evidence type="ECO:0000313" key="3">
    <source>
        <dbReference type="Proteomes" id="UP001374579"/>
    </source>
</evidence>
<feature type="compositionally biased region" description="Low complexity" evidence="1">
    <location>
        <begin position="291"/>
        <end position="303"/>
    </location>
</feature>
<name>A0AAN9FZ80_9CAEN</name>
<keyword evidence="3" id="KW-1185">Reference proteome</keyword>
<feature type="compositionally biased region" description="Low complexity" evidence="1">
    <location>
        <begin position="341"/>
        <end position="359"/>
    </location>
</feature>